<keyword evidence="2" id="KW-1185">Reference proteome</keyword>
<gene>
    <name evidence="1" type="ORF">Adt_41877</name>
</gene>
<reference evidence="2" key="1">
    <citation type="submission" date="2024-07" db="EMBL/GenBank/DDBJ databases">
        <title>Two chromosome-level genome assemblies of Korean endemic species Abeliophyllum distichum and Forsythia ovata (Oleaceae).</title>
        <authorList>
            <person name="Jang H."/>
        </authorList>
    </citation>
    <scope>NUCLEOTIDE SEQUENCE [LARGE SCALE GENOMIC DNA]</scope>
</reference>
<organism evidence="1 2">
    <name type="scientific">Abeliophyllum distichum</name>
    <dbReference type="NCBI Taxonomy" id="126358"/>
    <lineage>
        <taxon>Eukaryota</taxon>
        <taxon>Viridiplantae</taxon>
        <taxon>Streptophyta</taxon>
        <taxon>Embryophyta</taxon>
        <taxon>Tracheophyta</taxon>
        <taxon>Spermatophyta</taxon>
        <taxon>Magnoliopsida</taxon>
        <taxon>eudicotyledons</taxon>
        <taxon>Gunneridae</taxon>
        <taxon>Pentapetalae</taxon>
        <taxon>asterids</taxon>
        <taxon>lamiids</taxon>
        <taxon>Lamiales</taxon>
        <taxon>Oleaceae</taxon>
        <taxon>Forsythieae</taxon>
        <taxon>Abeliophyllum</taxon>
    </lineage>
</organism>
<evidence type="ECO:0000313" key="2">
    <source>
        <dbReference type="Proteomes" id="UP001604336"/>
    </source>
</evidence>
<protein>
    <submittedName>
        <fullName evidence="1">Uncharacterized protein</fullName>
    </submittedName>
</protein>
<name>A0ABD1PQ31_9LAMI</name>
<proteinExistence type="predicted"/>
<dbReference type="Proteomes" id="UP001604336">
    <property type="component" value="Unassembled WGS sequence"/>
</dbReference>
<dbReference type="AlphaFoldDB" id="A0ABD1PQ31"/>
<sequence length="115" mass="13718">MEVFLKRLEAYLSKRKKIFEYPTLEKRDKQLESLNSRIDVEIAIFSSLENKTGQSISQLDKLRDERQTRKKNLDKMEEVRITWEQAQIKNIANVESIDQERKTIEDNFLQLVESV</sequence>
<accession>A0ABD1PQ31</accession>
<comment type="caution">
    <text evidence="1">The sequence shown here is derived from an EMBL/GenBank/DDBJ whole genome shotgun (WGS) entry which is preliminary data.</text>
</comment>
<evidence type="ECO:0000313" key="1">
    <source>
        <dbReference type="EMBL" id="KAL2466026.1"/>
    </source>
</evidence>
<dbReference type="EMBL" id="JBFOLK010000013">
    <property type="protein sequence ID" value="KAL2466026.1"/>
    <property type="molecule type" value="Genomic_DNA"/>
</dbReference>